<dbReference type="InterPro" id="IPR013589">
    <property type="entry name" value="Bac_transglu_N"/>
</dbReference>
<name>A0A382R3N1_9ZZZZ</name>
<proteinExistence type="predicted"/>
<protein>
    <recommendedName>
        <fullName evidence="1">Bacterial transglutaminase-like N-terminal domain-containing protein</fullName>
    </recommendedName>
</protein>
<dbReference type="PANTHER" id="PTHR33490:SF1">
    <property type="entry name" value="SLL1233 PROTEIN"/>
    <property type="match status" value="1"/>
</dbReference>
<feature type="non-terminal residue" evidence="2">
    <location>
        <position position="1"/>
    </location>
</feature>
<sequence length="89" mass="10303">VQKINIFHRTLYRISKPAQLKPHKLYLRPRGGHDVRISRSLLSIKPHAELNWFGDELGNSIAVATIEERSDSLQITSEHLVEQYQQQSN</sequence>
<dbReference type="EMBL" id="UINC01118221">
    <property type="protein sequence ID" value="SVC91201.1"/>
    <property type="molecule type" value="Genomic_DNA"/>
</dbReference>
<evidence type="ECO:0000259" key="1">
    <source>
        <dbReference type="Pfam" id="PF08379"/>
    </source>
</evidence>
<accession>A0A382R3N1</accession>
<feature type="domain" description="Bacterial transglutaminase-like N-terminal" evidence="1">
    <location>
        <begin position="5"/>
        <end position="82"/>
    </location>
</feature>
<dbReference type="Pfam" id="PF08379">
    <property type="entry name" value="Bact_transglu_N"/>
    <property type="match status" value="1"/>
</dbReference>
<organism evidence="2">
    <name type="scientific">marine metagenome</name>
    <dbReference type="NCBI Taxonomy" id="408172"/>
    <lineage>
        <taxon>unclassified sequences</taxon>
        <taxon>metagenomes</taxon>
        <taxon>ecological metagenomes</taxon>
    </lineage>
</organism>
<evidence type="ECO:0000313" key="2">
    <source>
        <dbReference type="EMBL" id="SVC91201.1"/>
    </source>
</evidence>
<dbReference type="PANTHER" id="PTHR33490">
    <property type="entry name" value="BLR5614 PROTEIN-RELATED"/>
    <property type="match status" value="1"/>
</dbReference>
<reference evidence="2" key="1">
    <citation type="submission" date="2018-05" db="EMBL/GenBank/DDBJ databases">
        <authorList>
            <person name="Lanie J.A."/>
            <person name="Ng W.-L."/>
            <person name="Kazmierczak K.M."/>
            <person name="Andrzejewski T.M."/>
            <person name="Davidsen T.M."/>
            <person name="Wayne K.J."/>
            <person name="Tettelin H."/>
            <person name="Glass J.I."/>
            <person name="Rusch D."/>
            <person name="Podicherti R."/>
            <person name="Tsui H.-C.T."/>
            <person name="Winkler M.E."/>
        </authorList>
    </citation>
    <scope>NUCLEOTIDE SEQUENCE</scope>
</reference>
<gene>
    <name evidence="2" type="ORF">METZ01_LOCUS344055</name>
</gene>
<dbReference type="AlphaFoldDB" id="A0A382R3N1"/>